<organism evidence="1 2">
    <name type="scientific">Pisolithus microcarpus 441</name>
    <dbReference type="NCBI Taxonomy" id="765257"/>
    <lineage>
        <taxon>Eukaryota</taxon>
        <taxon>Fungi</taxon>
        <taxon>Dikarya</taxon>
        <taxon>Basidiomycota</taxon>
        <taxon>Agaricomycotina</taxon>
        <taxon>Agaricomycetes</taxon>
        <taxon>Agaricomycetidae</taxon>
        <taxon>Boletales</taxon>
        <taxon>Sclerodermatineae</taxon>
        <taxon>Pisolithaceae</taxon>
        <taxon>Pisolithus</taxon>
    </lineage>
</organism>
<gene>
    <name evidence="1" type="ORF">PISMIDRAFT_152532</name>
</gene>
<dbReference type="EMBL" id="KN833694">
    <property type="protein sequence ID" value="KIK28071.1"/>
    <property type="molecule type" value="Genomic_DNA"/>
</dbReference>
<dbReference type="AlphaFoldDB" id="A0A0C9ZFM3"/>
<name>A0A0C9ZFM3_9AGAM</name>
<evidence type="ECO:0000313" key="2">
    <source>
        <dbReference type="Proteomes" id="UP000054018"/>
    </source>
</evidence>
<accession>A0A0C9ZFM3</accession>
<reference evidence="2" key="2">
    <citation type="submission" date="2015-01" db="EMBL/GenBank/DDBJ databases">
        <title>Evolutionary Origins and Diversification of the Mycorrhizal Mutualists.</title>
        <authorList>
            <consortium name="DOE Joint Genome Institute"/>
            <consortium name="Mycorrhizal Genomics Consortium"/>
            <person name="Kohler A."/>
            <person name="Kuo A."/>
            <person name="Nagy L.G."/>
            <person name="Floudas D."/>
            <person name="Copeland A."/>
            <person name="Barry K.W."/>
            <person name="Cichocki N."/>
            <person name="Veneault-Fourrey C."/>
            <person name="LaButti K."/>
            <person name="Lindquist E.A."/>
            <person name="Lipzen A."/>
            <person name="Lundell T."/>
            <person name="Morin E."/>
            <person name="Murat C."/>
            <person name="Riley R."/>
            <person name="Ohm R."/>
            <person name="Sun H."/>
            <person name="Tunlid A."/>
            <person name="Henrissat B."/>
            <person name="Grigoriev I.V."/>
            <person name="Hibbett D.S."/>
            <person name="Martin F."/>
        </authorList>
    </citation>
    <scope>NUCLEOTIDE SEQUENCE [LARGE SCALE GENOMIC DNA]</scope>
    <source>
        <strain evidence="2">441</strain>
    </source>
</reference>
<sequence length="74" mass="8580">MECDCMRRSAKVLPCQAPIHKFSQSWQARTRPGPLFIWGFSAHRWQTDGVIYGRMSRPFLHTVQPLTIANRGNH</sequence>
<evidence type="ECO:0000313" key="1">
    <source>
        <dbReference type="EMBL" id="KIK28071.1"/>
    </source>
</evidence>
<dbReference type="HOGENOM" id="CLU_2688719_0_0_1"/>
<dbReference type="Proteomes" id="UP000054018">
    <property type="component" value="Unassembled WGS sequence"/>
</dbReference>
<reference evidence="1 2" key="1">
    <citation type="submission" date="2014-04" db="EMBL/GenBank/DDBJ databases">
        <authorList>
            <consortium name="DOE Joint Genome Institute"/>
            <person name="Kuo A."/>
            <person name="Kohler A."/>
            <person name="Costa M.D."/>
            <person name="Nagy L.G."/>
            <person name="Floudas D."/>
            <person name="Copeland A."/>
            <person name="Barry K.W."/>
            <person name="Cichocki N."/>
            <person name="Veneault-Fourrey C."/>
            <person name="LaButti K."/>
            <person name="Lindquist E.A."/>
            <person name="Lipzen A."/>
            <person name="Lundell T."/>
            <person name="Morin E."/>
            <person name="Murat C."/>
            <person name="Sun H."/>
            <person name="Tunlid A."/>
            <person name="Henrissat B."/>
            <person name="Grigoriev I.V."/>
            <person name="Hibbett D.S."/>
            <person name="Martin F."/>
            <person name="Nordberg H.P."/>
            <person name="Cantor M.N."/>
            <person name="Hua S.X."/>
        </authorList>
    </citation>
    <scope>NUCLEOTIDE SEQUENCE [LARGE SCALE GENOMIC DNA]</scope>
    <source>
        <strain evidence="1 2">441</strain>
    </source>
</reference>
<keyword evidence="2" id="KW-1185">Reference proteome</keyword>
<protein>
    <submittedName>
        <fullName evidence="1">Uncharacterized protein</fullName>
    </submittedName>
</protein>
<proteinExistence type="predicted"/>